<dbReference type="Gene3D" id="1.10.10.10">
    <property type="entry name" value="Winged helix-like DNA-binding domain superfamily/Winged helix DNA-binding domain"/>
    <property type="match status" value="1"/>
</dbReference>
<evidence type="ECO:0000256" key="2">
    <source>
        <dbReference type="ARBA" id="ARBA00023125"/>
    </source>
</evidence>
<feature type="domain" description="HTH marR-type" evidence="4">
    <location>
        <begin position="1"/>
        <end position="142"/>
    </location>
</feature>
<accession>A0ABX2T4Y4</accession>
<keyword evidence="3" id="KW-0804">Transcription</keyword>
<evidence type="ECO:0000256" key="3">
    <source>
        <dbReference type="ARBA" id="ARBA00023163"/>
    </source>
</evidence>
<dbReference type="Proteomes" id="UP000531840">
    <property type="component" value="Unassembled WGS sequence"/>
</dbReference>
<organism evidence="5 6">
    <name type="scientific">Gemelliphila palaticanis</name>
    <dbReference type="NCBI Taxonomy" id="81950"/>
    <lineage>
        <taxon>Bacteria</taxon>
        <taxon>Bacillati</taxon>
        <taxon>Bacillota</taxon>
        <taxon>Bacilli</taxon>
        <taxon>Bacillales</taxon>
        <taxon>Gemellaceae</taxon>
        <taxon>Gemelliphila</taxon>
    </lineage>
</organism>
<dbReference type="InterPro" id="IPR036390">
    <property type="entry name" value="WH_DNA-bd_sf"/>
</dbReference>
<dbReference type="EMBL" id="JACBYF010000025">
    <property type="protein sequence ID" value="NYS48056.1"/>
    <property type="molecule type" value="Genomic_DNA"/>
</dbReference>
<dbReference type="SUPFAM" id="SSF46785">
    <property type="entry name" value="Winged helix' DNA-binding domain"/>
    <property type="match status" value="1"/>
</dbReference>
<keyword evidence="2" id="KW-0238">DNA-binding</keyword>
<proteinExistence type="predicted"/>
<dbReference type="Pfam" id="PF01047">
    <property type="entry name" value="MarR"/>
    <property type="match status" value="1"/>
</dbReference>
<evidence type="ECO:0000256" key="1">
    <source>
        <dbReference type="ARBA" id="ARBA00023015"/>
    </source>
</evidence>
<evidence type="ECO:0000313" key="5">
    <source>
        <dbReference type="EMBL" id="NYS48056.1"/>
    </source>
</evidence>
<dbReference type="RefSeq" id="WP_179941838.1">
    <property type="nucleotide sequence ID" value="NZ_JACBYF010000025.1"/>
</dbReference>
<dbReference type="PANTHER" id="PTHR42756">
    <property type="entry name" value="TRANSCRIPTIONAL REGULATOR, MARR"/>
    <property type="match status" value="1"/>
</dbReference>
<dbReference type="InterPro" id="IPR000835">
    <property type="entry name" value="HTH_MarR-typ"/>
</dbReference>
<name>A0ABX2T4Y4_9BACL</name>
<evidence type="ECO:0000259" key="4">
    <source>
        <dbReference type="PROSITE" id="PS50995"/>
    </source>
</evidence>
<dbReference type="PROSITE" id="PS50995">
    <property type="entry name" value="HTH_MARR_2"/>
    <property type="match status" value="1"/>
</dbReference>
<protein>
    <submittedName>
        <fullName evidence="5">MarR family transcriptional regulator</fullName>
    </submittedName>
</protein>
<dbReference type="PRINTS" id="PR00598">
    <property type="entry name" value="HTHMARR"/>
</dbReference>
<comment type="caution">
    <text evidence="5">The sequence shown here is derived from an EMBL/GenBank/DDBJ whole genome shotgun (WGS) entry which is preliminary data.</text>
</comment>
<evidence type="ECO:0000313" key="6">
    <source>
        <dbReference type="Proteomes" id="UP000531840"/>
    </source>
</evidence>
<dbReference type="SMART" id="SM00347">
    <property type="entry name" value="HTH_MARR"/>
    <property type="match status" value="1"/>
</dbReference>
<reference evidence="5 6" key="1">
    <citation type="submission" date="2020-07" db="EMBL/GenBank/DDBJ databases">
        <title>MOT database genomes.</title>
        <authorList>
            <person name="Joseph S."/>
            <person name="Aduse-Opoku J."/>
            <person name="Hashim A."/>
            <person name="Wade W."/>
            <person name="Curtis M."/>
        </authorList>
    </citation>
    <scope>NUCLEOTIDE SEQUENCE [LARGE SCALE GENOMIC DNA]</scope>
    <source>
        <strain evidence="5 6">CIP 106318</strain>
    </source>
</reference>
<gene>
    <name evidence="5" type="ORF">HZY85_07705</name>
</gene>
<sequence length="151" mass="17123">MDVSWKQNSSIHAQIVFKKAERTISSKTGIAIREHGLTTSQFGVLDVLYTKGEMRICNLISSMLSTFGNMTVIIRNMEKAGLIYKKTDSSDKRASIVGLTTQGKKLFEEVFPKHKLEIENLYSVLTDDEKEMLISILKKFKNIDENTEEDA</sequence>
<keyword evidence="6" id="KW-1185">Reference proteome</keyword>
<dbReference type="InterPro" id="IPR036388">
    <property type="entry name" value="WH-like_DNA-bd_sf"/>
</dbReference>
<keyword evidence="1" id="KW-0805">Transcription regulation</keyword>
<dbReference type="PANTHER" id="PTHR42756:SF1">
    <property type="entry name" value="TRANSCRIPTIONAL REPRESSOR OF EMRAB OPERON"/>
    <property type="match status" value="1"/>
</dbReference>